<evidence type="ECO:0000313" key="1">
    <source>
        <dbReference type="EMBL" id="CAI9939899.1"/>
    </source>
</evidence>
<reference evidence="1" key="1">
    <citation type="submission" date="2023-06" db="EMBL/GenBank/DDBJ databases">
        <authorList>
            <person name="Kurt Z."/>
        </authorList>
    </citation>
    <scope>NUCLEOTIDE SEQUENCE</scope>
</reference>
<proteinExistence type="predicted"/>
<keyword evidence="3" id="KW-1185">Reference proteome</keyword>
<protein>
    <submittedName>
        <fullName evidence="2">Hypothetical_protein</fullName>
    </submittedName>
</protein>
<dbReference type="EMBL" id="CAXDID020000184">
    <property type="protein sequence ID" value="CAL6050261.1"/>
    <property type="molecule type" value="Genomic_DNA"/>
</dbReference>
<comment type="caution">
    <text evidence="1">The sequence shown here is derived from an EMBL/GenBank/DDBJ whole genome shotgun (WGS) entry which is preliminary data.</text>
</comment>
<dbReference type="AlphaFoldDB" id="A0AA86PI34"/>
<gene>
    <name evidence="1" type="ORF">HINF_LOCUS27544</name>
    <name evidence="2" type="ORF">HINF_LOCUS43801</name>
</gene>
<organism evidence="1">
    <name type="scientific">Hexamita inflata</name>
    <dbReference type="NCBI Taxonomy" id="28002"/>
    <lineage>
        <taxon>Eukaryota</taxon>
        <taxon>Metamonada</taxon>
        <taxon>Diplomonadida</taxon>
        <taxon>Hexamitidae</taxon>
        <taxon>Hexamitinae</taxon>
        <taxon>Hexamita</taxon>
    </lineage>
</organism>
<reference evidence="2 3" key="2">
    <citation type="submission" date="2024-07" db="EMBL/GenBank/DDBJ databases">
        <authorList>
            <person name="Akdeniz Z."/>
        </authorList>
    </citation>
    <scope>NUCLEOTIDE SEQUENCE [LARGE SCALE GENOMIC DNA]</scope>
</reference>
<sequence>MSELCTETVHLKVWSGIVQLNGLLYKNVYLNDIYQSGAHANFCINNENQCVNFCIILKYRIKHISSHQLDKIKLSFNHIELCSFNYKHKSLLQVTIVSRPQYNIAWTWTFISYFDYNI</sequence>
<dbReference type="EMBL" id="CATOUU010000669">
    <property type="protein sequence ID" value="CAI9939899.1"/>
    <property type="molecule type" value="Genomic_DNA"/>
</dbReference>
<accession>A0AA86PI34</accession>
<evidence type="ECO:0000313" key="3">
    <source>
        <dbReference type="Proteomes" id="UP001642409"/>
    </source>
</evidence>
<name>A0AA86PI34_9EUKA</name>
<evidence type="ECO:0000313" key="2">
    <source>
        <dbReference type="EMBL" id="CAL6050261.1"/>
    </source>
</evidence>
<dbReference type="Proteomes" id="UP001642409">
    <property type="component" value="Unassembled WGS sequence"/>
</dbReference>